<evidence type="ECO:0008006" key="5">
    <source>
        <dbReference type="Google" id="ProtNLM"/>
    </source>
</evidence>
<reference evidence="4" key="1">
    <citation type="submission" date="2014-09" db="EMBL/GenBank/DDBJ databases">
        <authorList>
            <person name="Sharma Rahul"/>
            <person name="Thines Marco"/>
        </authorList>
    </citation>
    <scope>NUCLEOTIDE SEQUENCE [LARGE SCALE GENOMIC DNA]</scope>
</reference>
<feature type="coiled-coil region" evidence="1">
    <location>
        <begin position="541"/>
        <end position="591"/>
    </location>
</feature>
<keyword evidence="4" id="KW-1185">Reference proteome</keyword>
<dbReference type="AlphaFoldDB" id="A0A0N7L5P4"/>
<dbReference type="Proteomes" id="UP000054928">
    <property type="component" value="Unassembled WGS sequence"/>
</dbReference>
<accession>A0A0N7L5P4</accession>
<dbReference type="GeneID" id="36407404"/>
<dbReference type="OrthoDB" id="128184at2759"/>
<organism evidence="3 4">
    <name type="scientific">Plasmopara halstedii</name>
    <name type="common">Downy mildew of sunflower</name>
    <dbReference type="NCBI Taxonomy" id="4781"/>
    <lineage>
        <taxon>Eukaryota</taxon>
        <taxon>Sar</taxon>
        <taxon>Stramenopiles</taxon>
        <taxon>Oomycota</taxon>
        <taxon>Peronosporomycetes</taxon>
        <taxon>Peronosporales</taxon>
        <taxon>Peronosporaceae</taxon>
        <taxon>Plasmopara</taxon>
    </lineage>
</organism>
<evidence type="ECO:0000256" key="2">
    <source>
        <dbReference type="SAM" id="MobiDB-lite"/>
    </source>
</evidence>
<proteinExistence type="predicted"/>
<evidence type="ECO:0000313" key="4">
    <source>
        <dbReference type="Proteomes" id="UP000054928"/>
    </source>
</evidence>
<dbReference type="RefSeq" id="XP_024578412.1">
    <property type="nucleotide sequence ID" value="XM_024727879.1"/>
</dbReference>
<feature type="coiled-coil region" evidence="1">
    <location>
        <begin position="278"/>
        <end position="312"/>
    </location>
</feature>
<feature type="region of interest" description="Disordered" evidence="2">
    <location>
        <begin position="209"/>
        <end position="230"/>
    </location>
</feature>
<evidence type="ECO:0000313" key="3">
    <source>
        <dbReference type="EMBL" id="CEG42043.1"/>
    </source>
</evidence>
<sequence>MHRNHVPLDTSSPSARPSSWQLRFGKKSVYQVDLQHGTAKPEVEIQARSPSLSDRLLQALDTKPKEQEDISGECVDELLGWRNAFASEPEWRLRNQTRDANDIVVNFEETPGQEIAEEAREIIQARFQLEKQADALRHAQNFRDGSKSRGEKKNLHRIGLAITNSASRIDDRNIPTMPSRSLNKQHVYLEKNNFGNQEVKECLRKKVSQRKQHTQLQHRQKAGAFKSKKRTQICIPPPQQLSMERRQELLLQARKTRKAQVVEEGTLHKLPKPTCDNNEEVSEQQRLVEEKIKRLTLENQHAVALKERLEHRKARLQILKNLFNAWYRLIESKREVEAQVVADYKWRIMMRYVATWKRYTHRRGQTRAVEQSRLKKVDEQQMNERAQEYYRSKRLPVWLYRWMAFVSHQQGHRAAVDAVHRRKVHFQRLIQKQQNKLLKVECDDCQPGMEDFGAQRCDTSSQDTTDRCVNISDGRSTQVTVEQIRRKVQTWTDFKDSKAPQSDGSIVDFSNQKPAKTQLPKCLRRAHKHADKVFDSMEQRAAERKERRLKLKRRYEELEQKKRQEQEEQRAAQENIILEKQLEEKARARERKLAEAVLLKEKRERRAYLSAQWDKALKHDCRRLLFFYAILPWQKHQALIERVARNATRWHELRSVYSHWERWQEFVQICREMRCRHESAQLKKADQLYTRNVKRRAFWRLARHLQAIRSQAHYVWRQSQRSTLEHSWKHWFNCFISKCAYQEKFVFDAMIHMQYFKLRQIFGRWHMATNEAKHQRYIDQEKQLLWRKVRGWLNESD</sequence>
<name>A0A0N7L5P4_PLAHL</name>
<keyword evidence="1" id="KW-0175">Coiled coil</keyword>
<dbReference type="EMBL" id="CCYD01000610">
    <property type="protein sequence ID" value="CEG42043.1"/>
    <property type="molecule type" value="Genomic_DNA"/>
</dbReference>
<evidence type="ECO:0000256" key="1">
    <source>
        <dbReference type="SAM" id="Coils"/>
    </source>
</evidence>
<dbReference type="OMA" id="WERWQEF"/>
<protein>
    <recommendedName>
        <fullName evidence="5">Sfi1 spindle body</fullName>
    </recommendedName>
</protein>